<keyword evidence="2 10" id="KW-0547">Nucleotide-binding</keyword>
<sequence>MLHLYQSNRLETLGTLFAAVGREAPLADPFEAETVIVQSRGMGRWLTLALARENGVSAHVDYVLPAAFAWQLMQKVLPGLPRKSPFAPEVLAWRLMQLWPTLSGAPYEALTRYLAGGEAAAFELAGKVADVFDQYLVFRPEWIRGWEAGQGFGLGEDEAWQAALWRQLAGSDPGRHRVRLLDDFLGGLRREHLPERVTLFGIASLAPMYLAMVKRLSELTDVCLFTLNPCAEYWGDLAQARRQGVAEAAPVLAAREGHPLLASLGRQGRDFFDLIAGDTDFDPHPLFTAPDSDRLLARLQRDLLTLDHPGAPGYQTHSLADGDDSVAFGSAHGPLRELEMLKDRLLARFAADPTLTPADVVVLTPDINAYAPFIDSVFAPRDDGAPNVPYTIADRTVLTTSPVLAAFEAVLALADSRFEADRVLALLDCDALLARFGLDARDVPLIHDWVRESGIRWGRDAAHKADLGLPSEPAHSWRWGLDRLLLGAVLPDALAGTHRSPLFGALLPMKGASGQLAETLARFARLVDALCALAEAWAKPASPAAWAARLRAAADTLMLAEGDDEAALTVLFDACAALEEDACLARFGGEVGLAPVRDTVRRALTQSSGTGFLAGRVTFCAMVPMRSIPFRLICLIGMNDGAYPRDERPVSFDLIARSPKKGDRSRRFDDRYLFLEAILSAREALYLSWVGRSARSDEPLPPSALVSELADCLGAMCGGDVLAHRLVEAPLQAFSRENYRAGRAGGPSFEPAYYAALVSPRLAPPFAGALPITPPEVVPLSALLAFWRNPVKGWLAHALGVRVYGGEEALPVAEPFSLGRDTRVAVRTPLVEALFARTPLGPARDRVRGMGLLPPAALGEACLEDEVSASARFAARLPAALAEPVLPPLPVSLSIGGWQLFGELTGLRAAGLIAQVPRKANAAERVALWLNHLVLCACAPDGVLASSQLVAEKDSFVFGPMPSEAACELLAPWLAWFATGVREPLPFFARTSLAAAGALEKPRKGETDPAAGALQAAYAEWAPPAGSNKYPQRDEIANERVWRDTDPLTDVRFMQMVEVLLRPMVAAEKGEEA</sequence>
<reference evidence="12 13" key="1">
    <citation type="submission" date="2019-04" db="EMBL/GenBank/DDBJ databases">
        <title>Crenobacter sp. nov.</title>
        <authorList>
            <person name="Shi S."/>
        </authorList>
    </citation>
    <scope>NUCLEOTIDE SEQUENCE [LARGE SCALE GENOMIC DNA]</scope>
    <source>
        <strain evidence="12 13">GY 70310</strain>
    </source>
</reference>
<keyword evidence="4 10" id="KW-0378">Hydrolase</keyword>
<dbReference type="AlphaFoldDB" id="A0A4T0ULT2"/>
<keyword evidence="6 10" id="KW-0269">Exonuclease</keyword>
<dbReference type="GO" id="GO:0003677">
    <property type="term" value="F:DNA binding"/>
    <property type="evidence" value="ECO:0007669"/>
    <property type="project" value="UniProtKB-UniRule"/>
</dbReference>
<evidence type="ECO:0000256" key="5">
    <source>
        <dbReference type="ARBA" id="ARBA00022806"/>
    </source>
</evidence>
<comment type="subunit">
    <text evidence="10">Heterotrimer of RecB, RecC and RecD. All subunits contribute to DNA-binding.</text>
</comment>
<comment type="function">
    <text evidence="10">A helicase/nuclease that prepares dsDNA breaks (DSB) for recombinational DNA repair. Binds to DSBs and unwinds DNA via a highly rapid and processive ATP-dependent bidirectional helicase activity. Unwinds dsDNA until it encounters a Chi (crossover hotspot instigator) sequence from the 3' direction. Cuts ssDNA a few nucleotides 3' to the Chi site. The properties and activities of the enzyme are changed at Chi. The Chi-altered holoenzyme produces a long 3'-ssDNA overhang and facilitates RecA-binding to the ssDNA for homologous DNA recombination and repair. Holoenzyme degrades any linearized DNA that is unable to undergo homologous recombination. In the holoenzyme this subunit recognizes the wild-type Chi sequence, and when added to isolated RecB increases its ATP-dependent helicase processivity.</text>
</comment>
<dbReference type="Pfam" id="PF17946">
    <property type="entry name" value="RecC_C"/>
    <property type="match status" value="1"/>
</dbReference>
<feature type="domain" description="RecC C-terminal" evidence="11">
    <location>
        <begin position="776"/>
        <end position="999"/>
    </location>
</feature>
<evidence type="ECO:0000313" key="12">
    <source>
        <dbReference type="EMBL" id="TIC79588.1"/>
    </source>
</evidence>
<gene>
    <name evidence="10 12" type="primary">recC</name>
    <name evidence="12" type="ORF">E5K04_13700</name>
</gene>
<dbReference type="Gene3D" id="1.10.10.990">
    <property type="match status" value="1"/>
</dbReference>
<dbReference type="Proteomes" id="UP000308891">
    <property type="component" value="Unassembled WGS sequence"/>
</dbReference>
<evidence type="ECO:0000256" key="1">
    <source>
        <dbReference type="ARBA" id="ARBA00022722"/>
    </source>
</evidence>
<comment type="similarity">
    <text evidence="10">Belongs to the RecC family.</text>
</comment>
<protein>
    <recommendedName>
        <fullName evidence="10">RecBCD enzyme subunit RecC</fullName>
    </recommendedName>
    <alternativeName>
        <fullName evidence="10">Exonuclease V subunit RecC</fullName>
        <shortName evidence="10">ExoV subunit RecC</shortName>
    </alternativeName>
    <alternativeName>
        <fullName evidence="10">Helicase/nuclease RecBCD subunit RecC</fullName>
    </alternativeName>
</protein>
<dbReference type="GO" id="GO:0008854">
    <property type="term" value="F:exodeoxyribonuclease V activity"/>
    <property type="evidence" value="ECO:0007669"/>
    <property type="project" value="InterPro"/>
</dbReference>
<evidence type="ECO:0000313" key="13">
    <source>
        <dbReference type="Proteomes" id="UP000308891"/>
    </source>
</evidence>
<proteinExistence type="inferred from homology"/>
<evidence type="ECO:0000256" key="6">
    <source>
        <dbReference type="ARBA" id="ARBA00022839"/>
    </source>
</evidence>
<evidence type="ECO:0000256" key="10">
    <source>
        <dbReference type="HAMAP-Rule" id="MF_01486"/>
    </source>
</evidence>
<dbReference type="Gene3D" id="3.40.50.300">
    <property type="entry name" value="P-loop containing nucleotide triphosphate hydrolases"/>
    <property type="match status" value="2"/>
</dbReference>
<evidence type="ECO:0000256" key="9">
    <source>
        <dbReference type="ARBA" id="ARBA00023204"/>
    </source>
</evidence>
<dbReference type="Gene3D" id="3.40.50.10930">
    <property type="match status" value="1"/>
</dbReference>
<evidence type="ECO:0000256" key="7">
    <source>
        <dbReference type="ARBA" id="ARBA00022840"/>
    </source>
</evidence>
<dbReference type="GO" id="GO:0003678">
    <property type="term" value="F:DNA helicase activity"/>
    <property type="evidence" value="ECO:0007669"/>
    <property type="project" value="UniProtKB-UniRule"/>
</dbReference>
<evidence type="ECO:0000256" key="3">
    <source>
        <dbReference type="ARBA" id="ARBA00022763"/>
    </source>
</evidence>
<dbReference type="EMBL" id="STGJ01000017">
    <property type="protein sequence ID" value="TIC79588.1"/>
    <property type="molecule type" value="Genomic_DNA"/>
</dbReference>
<dbReference type="OrthoDB" id="9762834at2"/>
<keyword evidence="1 10" id="KW-0540">Nuclease</keyword>
<evidence type="ECO:0000256" key="2">
    <source>
        <dbReference type="ARBA" id="ARBA00022741"/>
    </source>
</evidence>
<keyword evidence="5 10" id="KW-0347">Helicase</keyword>
<dbReference type="SUPFAM" id="SSF52980">
    <property type="entry name" value="Restriction endonuclease-like"/>
    <property type="match status" value="1"/>
</dbReference>
<keyword evidence="7 10" id="KW-0067">ATP-binding</keyword>
<comment type="miscellaneous">
    <text evidence="10">In the RecBCD complex, RecB has a slow 3'-5' helicase, an exonuclease activity and loads RecA onto ssDNA, RecD has a fast 5'-3' helicase activity, while RecC stimulates the ATPase and processivity of the RecB helicase and contributes to recognition of the Chi site.</text>
</comment>
<evidence type="ECO:0000256" key="4">
    <source>
        <dbReference type="ARBA" id="ARBA00022801"/>
    </source>
</evidence>
<keyword evidence="3 10" id="KW-0227">DNA damage</keyword>
<evidence type="ECO:0000256" key="8">
    <source>
        <dbReference type="ARBA" id="ARBA00023125"/>
    </source>
</evidence>
<dbReference type="InterPro" id="IPR006697">
    <property type="entry name" value="RecC"/>
</dbReference>
<dbReference type="InterPro" id="IPR011335">
    <property type="entry name" value="Restrct_endonuc-II-like"/>
</dbReference>
<dbReference type="InterPro" id="IPR027417">
    <property type="entry name" value="P-loop_NTPase"/>
</dbReference>
<keyword evidence="8 10" id="KW-0238">DNA-binding</keyword>
<comment type="caution">
    <text evidence="12">The sequence shown here is derived from an EMBL/GenBank/DDBJ whole genome shotgun (WGS) entry which is preliminary data.</text>
</comment>
<dbReference type="PANTHER" id="PTHR30591:SF1">
    <property type="entry name" value="RECBCD ENZYME SUBUNIT RECC"/>
    <property type="match status" value="1"/>
</dbReference>
<dbReference type="RefSeq" id="WP_136555079.1">
    <property type="nucleotide sequence ID" value="NZ_STGJ01000017.1"/>
</dbReference>
<dbReference type="GO" id="GO:0009338">
    <property type="term" value="C:exodeoxyribonuclease V complex"/>
    <property type="evidence" value="ECO:0007669"/>
    <property type="project" value="InterPro"/>
</dbReference>
<dbReference type="Pfam" id="PF04257">
    <property type="entry name" value="Exonuc_V_gamma"/>
    <property type="match status" value="1"/>
</dbReference>
<accession>A0A4T0ULT2</accession>
<name>A0A4T0ULT2_9NEIS</name>
<dbReference type="SUPFAM" id="SSF52540">
    <property type="entry name" value="P-loop containing nucleoside triphosphate hydrolases"/>
    <property type="match status" value="2"/>
</dbReference>
<keyword evidence="13" id="KW-1185">Reference proteome</keyword>
<dbReference type="InterPro" id="IPR013986">
    <property type="entry name" value="DExx_box_DNA_helicase_dom_sf"/>
</dbReference>
<dbReference type="InterPro" id="IPR041500">
    <property type="entry name" value="RecC_C"/>
</dbReference>
<organism evidence="12 13">
    <name type="scientific">Crenobacter intestini</name>
    <dbReference type="NCBI Taxonomy" id="2563443"/>
    <lineage>
        <taxon>Bacteria</taxon>
        <taxon>Pseudomonadati</taxon>
        <taxon>Pseudomonadota</taxon>
        <taxon>Betaproteobacteria</taxon>
        <taxon>Neisseriales</taxon>
        <taxon>Neisseriaceae</taxon>
        <taxon>Crenobacter</taxon>
    </lineage>
</organism>
<keyword evidence="9 10" id="KW-0234">DNA repair</keyword>
<dbReference type="GO" id="GO:0000724">
    <property type="term" value="P:double-strand break repair via homologous recombination"/>
    <property type="evidence" value="ECO:0007669"/>
    <property type="project" value="UniProtKB-UniRule"/>
</dbReference>
<dbReference type="Gene3D" id="1.10.10.160">
    <property type="match status" value="1"/>
</dbReference>
<dbReference type="HAMAP" id="MF_01486">
    <property type="entry name" value="RecC"/>
    <property type="match status" value="1"/>
</dbReference>
<dbReference type="GO" id="GO:0005524">
    <property type="term" value="F:ATP binding"/>
    <property type="evidence" value="ECO:0007669"/>
    <property type="project" value="UniProtKB-UniRule"/>
</dbReference>
<dbReference type="NCBIfam" id="TIGR01450">
    <property type="entry name" value="recC"/>
    <property type="match status" value="1"/>
</dbReference>
<evidence type="ECO:0000259" key="11">
    <source>
        <dbReference type="Pfam" id="PF17946"/>
    </source>
</evidence>
<dbReference type="PIRSF" id="PIRSF000980">
    <property type="entry name" value="RecC"/>
    <property type="match status" value="1"/>
</dbReference>
<dbReference type="PANTHER" id="PTHR30591">
    <property type="entry name" value="RECBCD ENZYME SUBUNIT RECC"/>
    <property type="match status" value="1"/>
</dbReference>